<organism evidence="3 4">
    <name type="scientific">Trifolium medium</name>
    <dbReference type="NCBI Taxonomy" id="97028"/>
    <lineage>
        <taxon>Eukaryota</taxon>
        <taxon>Viridiplantae</taxon>
        <taxon>Streptophyta</taxon>
        <taxon>Embryophyta</taxon>
        <taxon>Tracheophyta</taxon>
        <taxon>Spermatophyta</taxon>
        <taxon>Magnoliopsida</taxon>
        <taxon>eudicotyledons</taxon>
        <taxon>Gunneridae</taxon>
        <taxon>Pentapetalae</taxon>
        <taxon>rosids</taxon>
        <taxon>fabids</taxon>
        <taxon>Fabales</taxon>
        <taxon>Fabaceae</taxon>
        <taxon>Papilionoideae</taxon>
        <taxon>50 kb inversion clade</taxon>
        <taxon>NPAAA clade</taxon>
        <taxon>Hologalegina</taxon>
        <taxon>IRL clade</taxon>
        <taxon>Trifolieae</taxon>
        <taxon>Trifolium</taxon>
    </lineage>
</organism>
<accession>A0A392WBG2</accession>
<feature type="region of interest" description="Disordered" evidence="1">
    <location>
        <begin position="24"/>
        <end position="52"/>
    </location>
</feature>
<evidence type="ECO:0000259" key="2">
    <source>
        <dbReference type="Pfam" id="PF06991"/>
    </source>
</evidence>
<keyword evidence="4" id="KW-1185">Reference proteome</keyword>
<evidence type="ECO:0000256" key="1">
    <source>
        <dbReference type="SAM" id="MobiDB-lite"/>
    </source>
</evidence>
<dbReference type="InterPro" id="IPR009730">
    <property type="entry name" value="MFAP1_C"/>
</dbReference>
<proteinExistence type="predicted"/>
<protein>
    <submittedName>
        <fullName evidence="3">Microfibrillar-associated protein 1-like</fullName>
    </submittedName>
</protein>
<feature type="non-terminal residue" evidence="3">
    <location>
        <position position="1"/>
    </location>
</feature>
<reference evidence="3 4" key="1">
    <citation type="journal article" date="2018" name="Front. Plant Sci.">
        <title>Red Clover (Trifolium pratense) and Zigzag Clover (T. medium) - A Picture of Genomic Similarities and Differences.</title>
        <authorList>
            <person name="Dluhosova J."/>
            <person name="Istvanek J."/>
            <person name="Nedelnik J."/>
            <person name="Repkova J."/>
        </authorList>
    </citation>
    <scope>NUCLEOTIDE SEQUENCE [LARGE SCALE GENOMIC DNA]</scope>
    <source>
        <strain evidence="4">cv. 10/8</strain>
        <tissue evidence="3">Leaf</tissue>
    </source>
</reference>
<sequence length="52" mass="6258">DEINEAEEYEAWRVREMSRINRSRDDQDAVLKEKEEVKRMRNMTEEGENGKG</sequence>
<dbReference type="InterPro" id="IPR033194">
    <property type="entry name" value="MFAP1"/>
</dbReference>
<dbReference type="PANTHER" id="PTHR15327">
    <property type="entry name" value="MICROFIBRIL-ASSOCIATED PROTEIN"/>
    <property type="match status" value="1"/>
</dbReference>
<evidence type="ECO:0000313" key="4">
    <source>
        <dbReference type="Proteomes" id="UP000265520"/>
    </source>
</evidence>
<evidence type="ECO:0000313" key="3">
    <source>
        <dbReference type="EMBL" id="MCI97757.1"/>
    </source>
</evidence>
<dbReference type="Proteomes" id="UP000265520">
    <property type="component" value="Unassembled WGS sequence"/>
</dbReference>
<dbReference type="AlphaFoldDB" id="A0A392WBG2"/>
<dbReference type="EMBL" id="LXQA011453083">
    <property type="protein sequence ID" value="MCI97757.1"/>
    <property type="molecule type" value="Genomic_DNA"/>
</dbReference>
<dbReference type="Pfam" id="PF06991">
    <property type="entry name" value="MFAP1"/>
    <property type="match status" value="1"/>
</dbReference>
<comment type="caution">
    <text evidence="3">The sequence shown here is derived from an EMBL/GenBank/DDBJ whole genome shotgun (WGS) entry which is preliminary data.</text>
</comment>
<feature type="domain" description="Micro-fibrillar-associated protein 1 C-terminal" evidence="2">
    <location>
        <begin position="1"/>
        <end position="47"/>
    </location>
</feature>
<name>A0A392WBG2_9FABA</name>